<sequence>MGSILSNLSTQSVAVVVIVVSAVSYTVVQHVLFTGPTQEVTSTPGGAAADSSAAGKKGKKKKAVTAQSDTAVGASAHSGVKPIVVPFPSVIPGSFESPAVTSEQEQADVATKPSKSKKKKAKKSSTPVIGGGTRSVPLDAQSESSATAPESHAPTSKPAKKKSPTPKPPTMSLVDTDDTWTRVETRRRGNQSPSAAHSRDTSGALGSDAGLSTSVTGNSSPVNERTEDESRLQVPENRRTLAERLLPKARKTGVDDMLETPDHPTLSRVMRIQPRADERPAEGFSWGDYEDVDEPRTADDADGEDEGGWVTKTSKARAKPTRTASSEQQAQTRSSAPESLSKKQRQNAAKNEAKKSAKADAEAERLALLAKHKRELERTRMLEQSASSKASKVGGGMNASINESGHLVWD</sequence>
<dbReference type="Proteomes" id="UP000308730">
    <property type="component" value="Unassembled WGS sequence"/>
</dbReference>
<feature type="compositionally biased region" description="Polar residues" evidence="1">
    <location>
        <begin position="322"/>
        <end position="338"/>
    </location>
</feature>
<feature type="region of interest" description="Disordered" evidence="1">
    <location>
        <begin position="38"/>
        <end position="61"/>
    </location>
</feature>
<accession>A0A4S4MU41</accession>
<dbReference type="AlphaFoldDB" id="A0A4S4MU41"/>
<dbReference type="OrthoDB" id="2564465at2759"/>
<feature type="compositionally biased region" description="Polar residues" evidence="1">
    <location>
        <begin position="210"/>
        <end position="223"/>
    </location>
</feature>
<evidence type="ECO:0000313" key="3">
    <source>
        <dbReference type="EMBL" id="THH28838.1"/>
    </source>
</evidence>
<evidence type="ECO:0000313" key="4">
    <source>
        <dbReference type="Proteomes" id="UP000308730"/>
    </source>
</evidence>
<evidence type="ECO:0000256" key="1">
    <source>
        <dbReference type="SAM" id="MobiDB-lite"/>
    </source>
</evidence>
<keyword evidence="2" id="KW-0812">Transmembrane</keyword>
<feature type="compositionally biased region" description="Low complexity" evidence="1">
    <location>
        <begin position="45"/>
        <end position="55"/>
    </location>
</feature>
<protein>
    <submittedName>
        <fullName evidence="3">Uncharacterized protein</fullName>
    </submittedName>
</protein>
<proteinExistence type="predicted"/>
<keyword evidence="2" id="KW-0472">Membrane</keyword>
<name>A0A4S4MU41_9APHY</name>
<gene>
    <name evidence="3" type="ORF">EUX98_g5356</name>
</gene>
<evidence type="ECO:0000256" key="2">
    <source>
        <dbReference type="SAM" id="Phobius"/>
    </source>
</evidence>
<feature type="transmembrane region" description="Helical" evidence="2">
    <location>
        <begin position="12"/>
        <end position="33"/>
    </location>
</feature>
<feature type="compositionally biased region" description="Basic residues" evidence="1">
    <location>
        <begin position="114"/>
        <end position="123"/>
    </location>
</feature>
<organism evidence="3 4">
    <name type="scientific">Antrodiella citrinella</name>
    <dbReference type="NCBI Taxonomy" id="2447956"/>
    <lineage>
        <taxon>Eukaryota</taxon>
        <taxon>Fungi</taxon>
        <taxon>Dikarya</taxon>
        <taxon>Basidiomycota</taxon>
        <taxon>Agaricomycotina</taxon>
        <taxon>Agaricomycetes</taxon>
        <taxon>Polyporales</taxon>
        <taxon>Steccherinaceae</taxon>
        <taxon>Antrodiella</taxon>
    </lineage>
</organism>
<keyword evidence="4" id="KW-1185">Reference proteome</keyword>
<reference evidence="3 4" key="1">
    <citation type="submission" date="2019-02" db="EMBL/GenBank/DDBJ databases">
        <title>Genome sequencing of the rare red list fungi Antrodiella citrinella (Flaviporus citrinellus).</title>
        <authorList>
            <person name="Buettner E."/>
            <person name="Kellner H."/>
        </authorList>
    </citation>
    <scope>NUCLEOTIDE SEQUENCE [LARGE SCALE GENOMIC DNA]</scope>
    <source>
        <strain evidence="3 4">DSM 108506</strain>
    </source>
</reference>
<keyword evidence="2" id="KW-1133">Transmembrane helix</keyword>
<dbReference type="EMBL" id="SGPM01000155">
    <property type="protein sequence ID" value="THH28838.1"/>
    <property type="molecule type" value="Genomic_DNA"/>
</dbReference>
<comment type="caution">
    <text evidence="3">The sequence shown here is derived from an EMBL/GenBank/DDBJ whole genome shotgun (WGS) entry which is preliminary data.</text>
</comment>
<feature type="compositionally biased region" description="Basic and acidic residues" evidence="1">
    <location>
        <begin position="351"/>
        <end position="365"/>
    </location>
</feature>
<feature type="region of interest" description="Disordered" evidence="1">
    <location>
        <begin position="98"/>
        <end position="410"/>
    </location>
</feature>
<feature type="compositionally biased region" description="Basic and acidic residues" evidence="1">
    <location>
        <begin position="224"/>
        <end position="246"/>
    </location>
</feature>